<dbReference type="InterPro" id="IPR026891">
    <property type="entry name" value="Fn3-like"/>
</dbReference>
<dbReference type="AlphaFoldDB" id="A0A8T9QCM7"/>
<dbReference type="Pfam" id="PF14310">
    <property type="entry name" value="Fn3-like"/>
    <property type="match status" value="1"/>
</dbReference>
<accession>A0A8T9QCM7</accession>
<evidence type="ECO:0000313" key="2">
    <source>
        <dbReference type="EMBL" id="UOQ74965.1"/>
    </source>
</evidence>
<dbReference type="KEGG" id="hcu:MUN79_09675"/>
<dbReference type="RefSeq" id="WP_244678301.1">
    <property type="nucleotide sequence ID" value="NZ_CP095046.1"/>
</dbReference>
<feature type="domain" description="Fibronectin type III-like" evidence="1">
    <location>
        <begin position="2"/>
        <end position="44"/>
    </location>
</feature>
<dbReference type="Gene3D" id="2.60.40.10">
    <property type="entry name" value="Immunoglobulins"/>
    <property type="match status" value="1"/>
</dbReference>
<gene>
    <name evidence="2" type="ORF">MUN79_09675</name>
</gene>
<evidence type="ECO:0000259" key="1">
    <source>
        <dbReference type="SMART" id="SM01217"/>
    </source>
</evidence>
<dbReference type="InterPro" id="IPR013783">
    <property type="entry name" value="Ig-like_fold"/>
</dbReference>
<evidence type="ECO:0000313" key="3">
    <source>
        <dbReference type="Proteomes" id="UP000831796"/>
    </source>
</evidence>
<dbReference type="SMART" id="SM01217">
    <property type="entry name" value="Fn3_like"/>
    <property type="match status" value="1"/>
</dbReference>
<protein>
    <submittedName>
        <fullName evidence="2">Fibronectin type III-like domain-contianing protein</fullName>
    </submittedName>
</protein>
<keyword evidence="3" id="KW-1185">Reference proteome</keyword>
<reference evidence="2" key="1">
    <citation type="submission" date="2022-04" db="EMBL/GenBank/DDBJ databases">
        <title>Hymenobacter sp. isolated from the air.</title>
        <authorList>
            <person name="Won M."/>
            <person name="Lee C.-M."/>
            <person name="Woen H.-Y."/>
            <person name="Kwon S.-W."/>
        </authorList>
    </citation>
    <scope>NUCLEOTIDE SEQUENCE</scope>
    <source>
        <strain evidence="2">5116S-3</strain>
    </source>
</reference>
<proteinExistence type="predicted"/>
<sequence>MSLKPGESQTVSFTISRDKLAFYNNDLQWTTEPGEFRLMLGSASDDIRLDADLTLAD</sequence>
<organism evidence="2 3">
    <name type="scientific">Hymenobacter cellulosilyticus</name>
    <dbReference type="NCBI Taxonomy" id="2932248"/>
    <lineage>
        <taxon>Bacteria</taxon>
        <taxon>Pseudomonadati</taxon>
        <taxon>Bacteroidota</taxon>
        <taxon>Cytophagia</taxon>
        <taxon>Cytophagales</taxon>
        <taxon>Hymenobacteraceae</taxon>
        <taxon>Hymenobacter</taxon>
    </lineage>
</organism>
<dbReference type="EMBL" id="CP095046">
    <property type="protein sequence ID" value="UOQ74965.1"/>
    <property type="molecule type" value="Genomic_DNA"/>
</dbReference>
<dbReference type="Proteomes" id="UP000831796">
    <property type="component" value="Chromosome"/>
</dbReference>
<name>A0A8T9QCM7_9BACT</name>